<sequence length="135" mass="14126">MLDNVQDSNTTILKTVFLGVKLHGLKTSTQYDEKAVAEFKTLRTHPNAGHAGEEGERGGPSEQEGAAAVGRVRRAAGRGRLQRPSEEGVPGAPVLPAIRGAQRGGGGELRHAQATVGEETMTTRGLSLLAVQCSS</sequence>
<dbReference type="EMBL" id="JARKHS020010178">
    <property type="protein sequence ID" value="KAK8779086.1"/>
    <property type="molecule type" value="Genomic_DNA"/>
</dbReference>
<evidence type="ECO:0000256" key="1">
    <source>
        <dbReference type="SAM" id="MobiDB-lite"/>
    </source>
</evidence>
<dbReference type="AlphaFoldDB" id="A0AAQ4EW48"/>
<feature type="region of interest" description="Disordered" evidence="1">
    <location>
        <begin position="41"/>
        <end position="110"/>
    </location>
</feature>
<gene>
    <name evidence="2" type="ORF">V5799_019568</name>
</gene>
<evidence type="ECO:0000313" key="3">
    <source>
        <dbReference type="Proteomes" id="UP001321473"/>
    </source>
</evidence>
<feature type="compositionally biased region" description="Basic residues" evidence="1">
    <location>
        <begin position="71"/>
        <end position="81"/>
    </location>
</feature>
<keyword evidence="3" id="KW-1185">Reference proteome</keyword>
<accession>A0AAQ4EW48</accession>
<organism evidence="2 3">
    <name type="scientific">Amblyomma americanum</name>
    <name type="common">Lone star tick</name>
    <dbReference type="NCBI Taxonomy" id="6943"/>
    <lineage>
        <taxon>Eukaryota</taxon>
        <taxon>Metazoa</taxon>
        <taxon>Ecdysozoa</taxon>
        <taxon>Arthropoda</taxon>
        <taxon>Chelicerata</taxon>
        <taxon>Arachnida</taxon>
        <taxon>Acari</taxon>
        <taxon>Parasitiformes</taxon>
        <taxon>Ixodida</taxon>
        <taxon>Ixodoidea</taxon>
        <taxon>Ixodidae</taxon>
        <taxon>Amblyomminae</taxon>
        <taxon>Amblyomma</taxon>
    </lineage>
</organism>
<proteinExistence type="predicted"/>
<reference evidence="2 3" key="1">
    <citation type="journal article" date="2023" name="Arcadia Sci">
        <title>De novo assembly of a long-read Amblyomma americanum tick genome.</title>
        <authorList>
            <person name="Chou S."/>
            <person name="Poskanzer K.E."/>
            <person name="Rollins M."/>
            <person name="Thuy-Boun P.S."/>
        </authorList>
    </citation>
    <scope>NUCLEOTIDE SEQUENCE [LARGE SCALE GENOMIC DNA]</scope>
    <source>
        <strain evidence="2">F_SG_1</strain>
        <tissue evidence="2">Salivary glands</tissue>
    </source>
</reference>
<comment type="caution">
    <text evidence="2">The sequence shown here is derived from an EMBL/GenBank/DDBJ whole genome shotgun (WGS) entry which is preliminary data.</text>
</comment>
<dbReference type="Proteomes" id="UP001321473">
    <property type="component" value="Unassembled WGS sequence"/>
</dbReference>
<name>A0AAQ4EW48_AMBAM</name>
<protein>
    <submittedName>
        <fullName evidence="2">Uncharacterized protein</fullName>
    </submittedName>
</protein>
<evidence type="ECO:0000313" key="2">
    <source>
        <dbReference type="EMBL" id="KAK8779086.1"/>
    </source>
</evidence>